<comment type="caution">
    <text evidence="1">The sequence shown here is derived from an EMBL/GenBank/DDBJ whole genome shotgun (WGS) entry which is preliminary data.</text>
</comment>
<name>A0ACC0B9E1_CATRO</name>
<evidence type="ECO:0000313" key="2">
    <source>
        <dbReference type="Proteomes" id="UP001060085"/>
    </source>
</evidence>
<dbReference type="Proteomes" id="UP001060085">
    <property type="component" value="Linkage Group LG04"/>
</dbReference>
<organism evidence="1 2">
    <name type="scientific">Catharanthus roseus</name>
    <name type="common">Madagascar periwinkle</name>
    <name type="synonym">Vinca rosea</name>
    <dbReference type="NCBI Taxonomy" id="4058"/>
    <lineage>
        <taxon>Eukaryota</taxon>
        <taxon>Viridiplantae</taxon>
        <taxon>Streptophyta</taxon>
        <taxon>Embryophyta</taxon>
        <taxon>Tracheophyta</taxon>
        <taxon>Spermatophyta</taxon>
        <taxon>Magnoliopsida</taxon>
        <taxon>eudicotyledons</taxon>
        <taxon>Gunneridae</taxon>
        <taxon>Pentapetalae</taxon>
        <taxon>asterids</taxon>
        <taxon>lamiids</taxon>
        <taxon>Gentianales</taxon>
        <taxon>Apocynaceae</taxon>
        <taxon>Rauvolfioideae</taxon>
        <taxon>Vinceae</taxon>
        <taxon>Catharanthinae</taxon>
        <taxon>Catharanthus</taxon>
    </lineage>
</organism>
<evidence type="ECO:0000313" key="1">
    <source>
        <dbReference type="EMBL" id="KAI5669237.1"/>
    </source>
</evidence>
<gene>
    <name evidence="1" type="ORF">M9H77_19090</name>
</gene>
<protein>
    <submittedName>
        <fullName evidence="1">Uncharacterized protein</fullName>
    </submittedName>
</protein>
<proteinExistence type="predicted"/>
<accession>A0ACC0B9E1</accession>
<keyword evidence="2" id="KW-1185">Reference proteome</keyword>
<dbReference type="EMBL" id="CM044704">
    <property type="protein sequence ID" value="KAI5669237.1"/>
    <property type="molecule type" value="Genomic_DNA"/>
</dbReference>
<sequence>MGERLLWNGALVWCLAGIDYEMPELDSDDLVLGSGPCPWSPTVALHINLGRSWAQQAAEVLGREFLDQMSPGCHTEWAASQNVQEVGLGQLCWTGEGLVDWMEDLFVAEGMLVDELRGGRGCVVYMGRLHRLDRFGK</sequence>
<reference evidence="2" key="1">
    <citation type="journal article" date="2023" name="Nat. Plants">
        <title>Single-cell RNA sequencing provides a high-resolution roadmap for understanding the multicellular compartmentation of specialized metabolism.</title>
        <authorList>
            <person name="Sun S."/>
            <person name="Shen X."/>
            <person name="Li Y."/>
            <person name="Li Y."/>
            <person name="Wang S."/>
            <person name="Li R."/>
            <person name="Zhang H."/>
            <person name="Shen G."/>
            <person name="Guo B."/>
            <person name="Wei J."/>
            <person name="Xu J."/>
            <person name="St-Pierre B."/>
            <person name="Chen S."/>
            <person name="Sun C."/>
        </authorList>
    </citation>
    <scope>NUCLEOTIDE SEQUENCE [LARGE SCALE GENOMIC DNA]</scope>
</reference>